<organism evidence="2 3">
    <name type="scientific">Mycolicibacterium elephantis DSM 44368</name>
    <dbReference type="NCBI Taxonomy" id="1335622"/>
    <lineage>
        <taxon>Bacteria</taxon>
        <taxon>Bacillati</taxon>
        <taxon>Actinomycetota</taxon>
        <taxon>Actinomycetes</taxon>
        <taxon>Mycobacteriales</taxon>
        <taxon>Mycobacteriaceae</taxon>
        <taxon>Mycolicibacterium</taxon>
    </lineage>
</organism>
<dbReference type="EMBL" id="ATDN01000010">
    <property type="protein sequence ID" value="RWA21318.1"/>
    <property type="molecule type" value="Genomic_DNA"/>
</dbReference>
<evidence type="ECO:0000313" key="2">
    <source>
        <dbReference type="EMBL" id="RWA21318.1"/>
    </source>
</evidence>
<keyword evidence="1" id="KW-0472">Membrane</keyword>
<sequence>MPDTAGPEVLAGEPTEPYTPLFTGEVPVSAPADQPPSEPLPAPAHPLVVAGSYQFLKRWMFVGVVACVWIVAGAAGWGMYYWWFQSIDKTPPVFVVLVFVMVCTVAGLIMAMVPDRPVISALAIAVMSAPLAATGGAAVLHGLKFCEYASRCFGGLIPY</sequence>
<comment type="caution">
    <text evidence="2">The sequence shown here is derived from an EMBL/GenBank/DDBJ whole genome shotgun (WGS) entry which is preliminary data.</text>
</comment>
<accession>A0A439DW08</accession>
<keyword evidence="3" id="KW-1185">Reference proteome</keyword>
<keyword evidence="1" id="KW-1133">Transmembrane helix</keyword>
<evidence type="ECO:0008006" key="4">
    <source>
        <dbReference type="Google" id="ProtNLM"/>
    </source>
</evidence>
<dbReference type="AlphaFoldDB" id="A0A439DW08"/>
<dbReference type="RefSeq" id="WP_128108127.1">
    <property type="nucleotide sequence ID" value="NZ_ATDN01000010.1"/>
</dbReference>
<proteinExistence type="predicted"/>
<reference evidence="2 3" key="1">
    <citation type="submission" date="2013-06" db="EMBL/GenBank/DDBJ databases">
        <title>The draft sequence of the Mycobacterium elephantis genome.</title>
        <authorList>
            <person name="Pettersson F.B."/>
            <person name="Das S."/>
            <person name="Dasgupta S."/>
            <person name="Bhattacharya A."/>
            <person name="Kirsebom L.A."/>
        </authorList>
    </citation>
    <scope>NUCLEOTIDE SEQUENCE [LARGE SCALE GENOMIC DNA]</scope>
    <source>
        <strain evidence="2 3">DSM 44368</strain>
    </source>
</reference>
<feature type="transmembrane region" description="Helical" evidence="1">
    <location>
        <begin position="93"/>
        <end position="113"/>
    </location>
</feature>
<evidence type="ECO:0000256" key="1">
    <source>
        <dbReference type="SAM" id="Phobius"/>
    </source>
</evidence>
<gene>
    <name evidence="2" type="ORF">MELE44368_16480</name>
</gene>
<feature type="transmembrane region" description="Helical" evidence="1">
    <location>
        <begin position="59"/>
        <end position="81"/>
    </location>
</feature>
<feature type="transmembrane region" description="Helical" evidence="1">
    <location>
        <begin position="119"/>
        <end position="143"/>
    </location>
</feature>
<keyword evidence="1" id="KW-0812">Transmembrane</keyword>
<name>A0A439DW08_9MYCO</name>
<protein>
    <recommendedName>
        <fullName evidence="4">Transmembrane protein</fullName>
    </recommendedName>
</protein>
<evidence type="ECO:0000313" key="3">
    <source>
        <dbReference type="Proteomes" id="UP000287177"/>
    </source>
</evidence>
<dbReference type="Proteomes" id="UP000287177">
    <property type="component" value="Unassembled WGS sequence"/>
</dbReference>